<sequence length="109" mass="12339">MIRFAFYFRFGSSQLSANLNFCSRLGHTESTRSQSQSGYGSTGQRLGQSQIRVLSTFSQRPVNSQDPLIHVLGTTLRNHVKLALHRNFKVALSKLWNGWNRRTHGNSST</sequence>
<gene>
    <name evidence="1" type="ORF">HannXRQ_Chr13g0396651</name>
</gene>
<keyword evidence="2" id="KW-1185">Reference proteome</keyword>
<evidence type="ECO:0000313" key="1">
    <source>
        <dbReference type="EMBL" id="OTG00943.1"/>
    </source>
</evidence>
<protein>
    <submittedName>
        <fullName evidence="1">Uncharacterized protein</fullName>
    </submittedName>
</protein>
<organism evidence="1 2">
    <name type="scientific">Helianthus annuus</name>
    <name type="common">Common sunflower</name>
    <dbReference type="NCBI Taxonomy" id="4232"/>
    <lineage>
        <taxon>Eukaryota</taxon>
        <taxon>Viridiplantae</taxon>
        <taxon>Streptophyta</taxon>
        <taxon>Embryophyta</taxon>
        <taxon>Tracheophyta</taxon>
        <taxon>Spermatophyta</taxon>
        <taxon>Magnoliopsida</taxon>
        <taxon>eudicotyledons</taxon>
        <taxon>Gunneridae</taxon>
        <taxon>Pentapetalae</taxon>
        <taxon>asterids</taxon>
        <taxon>campanulids</taxon>
        <taxon>Asterales</taxon>
        <taxon>Asteraceae</taxon>
        <taxon>Asteroideae</taxon>
        <taxon>Heliantheae alliance</taxon>
        <taxon>Heliantheae</taxon>
        <taxon>Helianthus</taxon>
    </lineage>
</organism>
<dbReference type="AlphaFoldDB" id="A0A251SQW9"/>
<reference evidence="2" key="1">
    <citation type="journal article" date="2017" name="Nature">
        <title>The sunflower genome provides insights into oil metabolism, flowering and Asterid evolution.</title>
        <authorList>
            <person name="Badouin H."/>
            <person name="Gouzy J."/>
            <person name="Grassa C.J."/>
            <person name="Murat F."/>
            <person name="Staton S.E."/>
            <person name="Cottret L."/>
            <person name="Lelandais-Briere C."/>
            <person name="Owens G.L."/>
            <person name="Carrere S."/>
            <person name="Mayjonade B."/>
            <person name="Legrand L."/>
            <person name="Gill N."/>
            <person name="Kane N.C."/>
            <person name="Bowers J.E."/>
            <person name="Hubner S."/>
            <person name="Bellec A."/>
            <person name="Berard A."/>
            <person name="Berges H."/>
            <person name="Blanchet N."/>
            <person name="Boniface M.C."/>
            <person name="Brunel D."/>
            <person name="Catrice O."/>
            <person name="Chaidir N."/>
            <person name="Claudel C."/>
            <person name="Donnadieu C."/>
            <person name="Faraut T."/>
            <person name="Fievet G."/>
            <person name="Helmstetter N."/>
            <person name="King M."/>
            <person name="Knapp S.J."/>
            <person name="Lai Z."/>
            <person name="Le Paslier M.C."/>
            <person name="Lippi Y."/>
            <person name="Lorenzon L."/>
            <person name="Mandel J.R."/>
            <person name="Marage G."/>
            <person name="Marchand G."/>
            <person name="Marquand E."/>
            <person name="Bret-Mestries E."/>
            <person name="Morien E."/>
            <person name="Nambeesan S."/>
            <person name="Nguyen T."/>
            <person name="Pegot-Espagnet P."/>
            <person name="Pouilly N."/>
            <person name="Raftis F."/>
            <person name="Sallet E."/>
            <person name="Schiex T."/>
            <person name="Thomas J."/>
            <person name="Vandecasteele C."/>
            <person name="Vares D."/>
            <person name="Vear F."/>
            <person name="Vautrin S."/>
            <person name="Crespi M."/>
            <person name="Mangin B."/>
            <person name="Burke J.M."/>
            <person name="Salse J."/>
            <person name="Munos S."/>
            <person name="Vincourt P."/>
            <person name="Rieseberg L.H."/>
            <person name="Langlade N.B."/>
        </authorList>
    </citation>
    <scope>NUCLEOTIDE SEQUENCE [LARGE SCALE GENOMIC DNA]</scope>
    <source>
        <strain evidence="2">cv. SF193</strain>
    </source>
</reference>
<proteinExistence type="predicted"/>
<accession>A0A251SQW9</accession>
<dbReference type="EMBL" id="CM007902">
    <property type="protein sequence ID" value="OTG00943.1"/>
    <property type="molecule type" value="Genomic_DNA"/>
</dbReference>
<name>A0A251SQW9_HELAN</name>
<dbReference type="Proteomes" id="UP000215914">
    <property type="component" value="Chromosome 13"/>
</dbReference>
<dbReference type="InParanoid" id="A0A251SQW9"/>
<evidence type="ECO:0000313" key="2">
    <source>
        <dbReference type="Proteomes" id="UP000215914"/>
    </source>
</evidence>